<dbReference type="AlphaFoldDB" id="A0A2P2J5D2"/>
<dbReference type="EMBL" id="GGEC01008203">
    <property type="protein sequence ID" value="MBW88686.1"/>
    <property type="molecule type" value="Transcribed_RNA"/>
</dbReference>
<sequence length="43" mass="4825">MQVDFGFLCVVFLPITITILSDVLTNHILECDNVYDNLTSPPL</sequence>
<name>A0A2P2J5D2_RHIMU</name>
<reference evidence="1" key="1">
    <citation type="submission" date="2018-02" db="EMBL/GenBank/DDBJ databases">
        <title>Rhizophora mucronata_Transcriptome.</title>
        <authorList>
            <person name="Meera S.P."/>
            <person name="Sreeshan A."/>
            <person name="Augustine A."/>
        </authorList>
    </citation>
    <scope>NUCLEOTIDE SEQUENCE</scope>
    <source>
        <tissue evidence="1">Leaf</tissue>
    </source>
</reference>
<accession>A0A2P2J5D2</accession>
<protein>
    <submittedName>
        <fullName evidence="1">Uncharacterized protein</fullName>
    </submittedName>
</protein>
<proteinExistence type="predicted"/>
<organism evidence="1">
    <name type="scientific">Rhizophora mucronata</name>
    <name type="common">Asiatic mangrove</name>
    <dbReference type="NCBI Taxonomy" id="61149"/>
    <lineage>
        <taxon>Eukaryota</taxon>
        <taxon>Viridiplantae</taxon>
        <taxon>Streptophyta</taxon>
        <taxon>Embryophyta</taxon>
        <taxon>Tracheophyta</taxon>
        <taxon>Spermatophyta</taxon>
        <taxon>Magnoliopsida</taxon>
        <taxon>eudicotyledons</taxon>
        <taxon>Gunneridae</taxon>
        <taxon>Pentapetalae</taxon>
        <taxon>rosids</taxon>
        <taxon>fabids</taxon>
        <taxon>Malpighiales</taxon>
        <taxon>Rhizophoraceae</taxon>
        <taxon>Rhizophora</taxon>
    </lineage>
</organism>
<evidence type="ECO:0000313" key="1">
    <source>
        <dbReference type="EMBL" id="MBW88686.1"/>
    </source>
</evidence>